<proteinExistence type="predicted"/>
<evidence type="ECO:0008006" key="3">
    <source>
        <dbReference type="Google" id="ProtNLM"/>
    </source>
</evidence>
<dbReference type="EMBL" id="JACEIK010007116">
    <property type="protein sequence ID" value="MCE3049758.1"/>
    <property type="molecule type" value="Genomic_DNA"/>
</dbReference>
<name>A0ABS8WK09_DATST</name>
<accession>A0ABS8WK09</accession>
<keyword evidence="2" id="KW-1185">Reference proteome</keyword>
<organism evidence="1 2">
    <name type="scientific">Datura stramonium</name>
    <name type="common">Jimsonweed</name>
    <name type="synonym">Common thornapple</name>
    <dbReference type="NCBI Taxonomy" id="4076"/>
    <lineage>
        <taxon>Eukaryota</taxon>
        <taxon>Viridiplantae</taxon>
        <taxon>Streptophyta</taxon>
        <taxon>Embryophyta</taxon>
        <taxon>Tracheophyta</taxon>
        <taxon>Spermatophyta</taxon>
        <taxon>Magnoliopsida</taxon>
        <taxon>eudicotyledons</taxon>
        <taxon>Gunneridae</taxon>
        <taxon>Pentapetalae</taxon>
        <taxon>asterids</taxon>
        <taxon>lamiids</taxon>
        <taxon>Solanales</taxon>
        <taxon>Solanaceae</taxon>
        <taxon>Solanoideae</taxon>
        <taxon>Datureae</taxon>
        <taxon>Datura</taxon>
    </lineage>
</organism>
<reference evidence="1 2" key="1">
    <citation type="journal article" date="2021" name="BMC Genomics">
        <title>Datura genome reveals duplications of psychoactive alkaloid biosynthetic genes and high mutation rate following tissue culture.</title>
        <authorList>
            <person name="Rajewski A."/>
            <person name="Carter-House D."/>
            <person name="Stajich J."/>
            <person name="Litt A."/>
        </authorList>
    </citation>
    <scope>NUCLEOTIDE SEQUENCE [LARGE SCALE GENOMIC DNA]</scope>
    <source>
        <strain evidence="1">AR-01</strain>
    </source>
</reference>
<sequence>LNWGENERRSTSESLVIPCEAPAETQGIIDVVPTNSTFSQSLDKCLRLIGASRVESIKDEFPDIYNQISIRYWGPFTIPVDPYFPELVWEFYASYRA</sequence>
<comment type="caution">
    <text evidence="1">The sequence shown here is derived from an EMBL/GenBank/DDBJ whole genome shotgun (WGS) entry which is preliminary data.</text>
</comment>
<dbReference type="Proteomes" id="UP000823775">
    <property type="component" value="Unassembled WGS sequence"/>
</dbReference>
<feature type="non-terminal residue" evidence="1">
    <location>
        <position position="1"/>
    </location>
</feature>
<gene>
    <name evidence="1" type="ORF">HAX54_045725</name>
</gene>
<protein>
    <recommendedName>
        <fullName evidence="3">Coat protein</fullName>
    </recommendedName>
</protein>
<evidence type="ECO:0000313" key="1">
    <source>
        <dbReference type="EMBL" id="MCE3049758.1"/>
    </source>
</evidence>
<evidence type="ECO:0000313" key="2">
    <source>
        <dbReference type="Proteomes" id="UP000823775"/>
    </source>
</evidence>